<dbReference type="Pfam" id="PF05707">
    <property type="entry name" value="Zot"/>
    <property type="match status" value="1"/>
</dbReference>
<evidence type="ECO:0000313" key="5">
    <source>
        <dbReference type="Proteomes" id="UP000077521"/>
    </source>
</evidence>
<protein>
    <recommendedName>
        <fullName evidence="3">Zona occludens toxin N-terminal domain-containing protein</fullName>
    </recommendedName>
</protein>
<evidence type="ECO:0000256" key="2">
    <source>
        <dbReference type="SAM" id="Phobius"/>
    </source>
</evidence>
<keyword evidence="2" id="KW-0472">Membrane</keyword>
<reference evidence="4" key="1">
    <citation type="submission" date="2016-04" db="EMBL/GenBank/DDBJ databases">
        <authorList>
            <person name="Nguyen H.D."/>
            <person name="Samba Siva P."/>
            <person name="Cullis J."/>
            <person name="Levesque C.A."/>
            <person name="Hambleton S."/>
        </authorList>
    </citation>
    <scope>NUCLEOTIDE SEQUENCE</scope>
    <source>
        <strain evidence="4">DAOMC 236416</strain>
    </source>
</reference>
<feature type="transmembrane region" description="Helical" evidence="2">
    <location>
        <begin position="219"/>
        <end position="239"/>
    </location>
</feature>
<dbReference type="AlphaFoldDB" id="A0A177T3B4"/>
<proteinExistence type="predicted"/>
<gene>
    <name evidence="4" type="ORF">A4X13_0g8074</name>
</gene>
<dbReference type="Proteomes" id="UP000077521">
    <property type="component" value="Unassembled WGS sequence"/>
</dbReference>
<dbReference type="InterPro" id="IPR008900">
    <property type="entry name" value="Zot_N"/>
</dbReference>
<dbReference type="EMBL" id="LWDF02001237">
    <property type="protein sequence ID" value="KAE8239769.1"/>
    <property type="molecule type" value="Genomic_DNA"/>
</dbReference>
<dbReference type="Gene3D" id="3.40.50.300">
    <property type="entry name" value="P-loop containing nucleotide triphosphate hydrolases"/>
    <property type="match status" value="1"/>
</dbReference>
<feature type="compositionally biased region" description="Polar residues" evidence="1">
    <location>
        <begin position="400"/>
        <end position="419"/>
    </location>
</feature>
<name>A0A177T3B4_9BASI</name>
<feature type="region of interest" description="Disordered" evidence="1">
    <location>
        <begin position="399"/>
        <end position="429"/>
    </location>
</feature>
<organism evidence="4 5">
    <name type="scientific">Tilletia indica</name>
    <dbReference type="NCBI Taxonomy" id="43049"/>
    <lineage>
        <taxon>Eukaryota</taxon>
        <taxon>Fungi</taxon>
        <taxon>Dikarya</taxon>
        <taxon>Basidiomycota</taxon>
        <taxon>Ustilaginomycotina</taxon>
        <taxon>Exobasidiomycetes</taxon>
        <taxon>Tilletiales</taxon>
        <taxon>Tilletiaceae</taxon>
        <taxon>Tilletia</taxon>
    </lineage>
</organism>
<dbReference type="InterPro" id="IPR027417">
    <property type="entry name" value="P-loop_NTPase"/>
</dbReference>
<evidence type="ECO:0000259" key="3">
    <source>
        <dbReference type="Pfam" id="PF05707"/>
    </source>
</evidence>
<feature type="domain" description="Zona occludens toxin N-terminal" evidence="3">
    <location>
        <begin position="7"/>
        <end position="196"/>
    </location>
</feature>
<evidence type="ECO:0000256" key="1">
    <source>
        <dbReference type="SAM" id="MobiDB-lite"/>
    </source>
</evidence>
<feature type="compositionally biased region" description="Pro residues" evidence="1">
    <location>
        <begin position="420"/>
        <end position="429"/>
    </location>
</feature>
<keyword evidence="2" id="KW-1133">Transmembrane helix</keyword>
<accession>A0A177T3B4</accession>
<reference evidence="4" key="2">
    <citation type="journal article" date="2019" name="IMA Fungus">
        <title>Genome sequencing and comparison of five Tilletia species to identify candidate genes for the detection of regulated species infecting wheat.</title>
        <authorList>
            <person name="Nguyen H.D.T."/>
            <person name="Sultana T."/>
            <person name="Kesanakurti P."/>
            <person name="Hambleton S."/>
        </authorList>
    </citation>
    <scope>NUCLEOTIDE SEQUENCE</scope>
    <source>
        <strain evidence="4">DAOMC 236416</strain>
    </source>
</reference>
<comment type="caution">
    <text evidence="4">The sequence shown here is derived from an EMBL/GenBank/DDBJ whole genome shotgun (WGS) entry which is preliminary data.</text>
</comment>
<evidence type="ECO:0000313" key="4">
    <source>
        <dbReference type="EMBL" id="KAE8239769.1"/>
    </source>
</evidence>
<keyword evidence="5" id="KW-1185">Reference proteome</keyword>
<sequence length="429" mass="46956">MAIEAYVGLPGHGKSYGVVEHVIIPSIKEGRHVVTNIPLEREELLADFGTTGSDITQLPEDWYERDDMADFIPAGSVAVLDELWRRWPAGLKANQAQLADKSLLAEHRHRVDEKGRSMRIVLVTQDLSQLAAWVRILVEQTYKMTKLTAIGSTKKFRVDIYMGAPTGNNIPKSKLIRQTYGQYKKEIYRYYSSATQSATGNVGDESKADKRGVIWRSPLIIFSIVGPLTLGPLLVWWLYSYFMSGFGMVENVESDLPDTLPAESLALVNPPPPSLDIPVSAPPSLPAHPLPSPKPSNSSVWRVAGYIVRGQGSGNERSAWPSLTGYGSIQADTQNPDPLPDLVVLQSDIYGLRYELASDCQLLPDRKSYSCQIDGSIVTPWTGRGDSTQWASDPVRLASRTASVASGATERSGTAGPNANPQPPATERL</sequence>
<keyword evidence="2" id="KW-0812">Transmembrane</keyword>